<evidence type="ECO:0000256" key="4">
    <source>
        <dbReference type="PROSITE-ProRule" id="PRU00285"/>
    </source>
</evidence>
<name>A0A843V2N3_COLES</name>
<gene>
    <name evidence="8" type="ORF">Taro_021516</name>
</gene>
<feature type="region of interest" description="Disordered" evidence="6">
    <location>
        <begin position="239"/>
        <end position="259"/>
    </location>
</feature>
<dbReference type="PANTHER" id="PTHR13068:SF173">
    <property type="entry name" value="EMB|CAB62602.1"/>
    <property type="match status" value="1"/>
</dbReference>
<evidence type="ECO:0000256" key="5">
    <source>
        <dbReference type="RuleBase" id="RU003616"/>
    </source>
</evidence>
<dbReference type="Proteomes" id="UP000652761">
    <property type="component" value="Unassembled WGS sequence"/>
</dbReference>
<sequence length="426" mass="48085">MWLSGQWASCCGHLFPSFHRHFLLRLSFSSCSAGSGGTPPAAAERIHFMVDYLRCSCGFTENKARTASKHYAHLKSPENERPDAVLRLLRQVGLGDTDIKRFVKNRPLLLLADAKRTLEPKIRAVQAAGFSVPEAAQVIAMNPNILFFRDLATRIEFWRKFLGTNQYVLKTIKKDPRLLCYIRSLGIPDRKMGSLVWERPWLVFAKPDSLFGLLDFGINVRARMPFSLGFLFVRPPYSRNSTPVSRGREQQQQKDDDDHHHYICWPGTPPIPLLFPIPCLLLLCPWIETSPSSVFTDLVLAEGEQSLIARGGEPVGVYVPSPNGEEGCWNELPASYAFNIDLHGFQKEDIKVQMEGRALQIGVKEIVEAIPTGIRVQDRCVEFWGKIRLLENAREETVKGTFNKGVLTVTCDKETDVISMEIISNE</sequence>
<comment type="similarity">
    <text evidence="1">Belongs to the mTERF family.</text>
</comment>
<keyword evidence="3" id="KW-0809">Transit peptide</keyword>
<keyword evidence="2" id="KW-0806">Transcription termination</keyword>
<dbReference type="Pfam" id="PF00011">
    <property type="entry name" value="HSP20"/>
    <property type="match status" value="1"/>
</dbReference>
<proteinExistence type="inferred from homology"/>
<protein>
    <recommendedName>
        <fullName evidence="7">SHSP domain-containing protein</fullName>
    </recommendedName>
</protein>
<dbReference type="InterPro" id="IPR038538">
    <property type="entry name" value="MTERF_sf"/>
</dbReference>
<dbReference type="AlphaFoldDB" id="A0A843V2N3"/>
<accession>A0A843V2N3</accession>
<evidence type="ECO:0000256" key="6">
    <source>
        <dbReference type="SAM" id="MobiDB-lite"/>
    </source>
</evidence>
<dbReference type="PANTHER" id="PTHR13068">
    <property type="entry name" value="CGI-12 PROTEIN-RELATED"/>
    <property type="match status" value="1"/>
</dbReference>
<dbReference type="InterPro" id="IPR008978">
    <property type="entry name" value="HSP20-like_chaperone"/>
</dbReference>
<dbReference type="OrthoDB" id="1431247at2759"/>
<dbReference type="SUPFAM" id="SSF49764">
    <property type="entry name" value="HSP20-like chaperones"/>
    <property type="match status" value="1"/>
</dbReference>
<dbReference type="Gene3D" id="1.25.70.10">
    <property type="entry name" value="Transcription termination factor 3, mitochondrial"/>
    <property type="match status" value="1"/>
</dbReference>
<dbReference type="InterPro" id="IPR002068">
    <property type="entry name" value="A-crystallin/Hsp20_dom"/>
</dbReference>
<feature type="domain" description="SHSP" evidence="7">
    <location>
        <begin position="318"/>
        <end position="426"/>
    </location>
</feature>
<dbReference type="Pfam" id="PF02536">
    <property type="entry name" value="mTERF"/>
    <property type="match status" value="1"/>
</dbReference>
<evidence type="ECO:0000256" key="1">
    <source>
        <dbReference type="ARBA" id="ARBA00007692"/>
    </source>
</evidence>
<evidence type="ECO:0000259" key="7">
    <source>
        <dbReference type="PROSITE" id="PS01031"/>
    </source>
</evidence>
<keyword evidence="2" id="KW-0804">Transcription</keyword>
<dbReference type="GO" id="GO:0003676">
    <property type="term" value="F:nucleic acid binding"/>
    <property type="evidence" value="ECO:0007669"/>
    <property type="project" value="InterPro"/>
</dbReference>
<feature type="compositionally biased region" description="Basic and acidic residues" evidence="6">
    <location>
        <begin position="246"/>
        <end position="259"/>
    </location>
</feature>
<dbReference type="Gene3D" id="2.60.40.790">
    <property type="match status" value="1"/>
</dbReference>
<reference evidence="8" key="1">
    <citation type="submission" date="2017-07" db="EMBL/GenBank/DDBJ databases">
        <title>Taro Niue Genome Assembly and Annotation.</title>
        <authorList>
            <person name="Atibalentja N."/>
            <person name="Keating K."/>
            <person name="Fields C.J."/>
        </authorList>
    </citation>
    <scope>NUCLEOTIDE SEQUENCE</scope>
    <source>
        <strain evidence="8">Niue_2</strain>
        <tissue evidence="8">Leaf</tissue>
    </source>
</reference>
<evidence type="ECO:0000256" key="3">
    <source>
        <dbReference type="ARBA" id="ARBA00022946"/>
    </source>
</evidence>
<dbReference type="GO" id="GO:0006353">
    <property type="term" value="P:DNA-templated transcription termination"/>
    <property type="evidence" value="ECO:0007669"/>
    <property type="project" value="UniProtKB-KW"/>
</dbReference>
<dbReference type="InterPro" id="IPR003690">
    <property type="entry name" value="MTERF"/>
</dbReference>
<dbReference type="EMBL" id="NMUH01001104">
    <property type="protein sequence ID" value="MQL88947.1"/>
    <property type="molecule type" value="Genomic_DNA"/>
</dbReference>
<evidence type="ECO:0000313" key="9">
    <source>
        <dbReference type="Proteomes" id="UP000652761"/>
    </source>
</evidence>
<comment type="caution">
    <text evidence="8">The sequence shown here is derived from an EMBL/GenBank/DDBJ whole genome shotgun (WGS) entry which is preliminary data.</text>
</comment>
<keyword evidence="2" id="KW-0805">Transcription regulation</keyword>
<evidence type="ECO:0000313" key="8">
    <source>
        <dbReference type="EMBL" id="MQL88947.1"/>
    </source>
</evidence>
<comment type="similarity">
    <text evidence="4 5">Belongs to the small heat shock protein (HSP20) family.</text>
</comment>
<keyword evidence="9" id="KW-1185">Reference proteome</keyword>
<organism evidence="8 9">
    <name type="scientific">Colocasia esculenta</name>
    <name type="common">Wild taro</name>
    <name type="synonym">Arum esculentum</name>
    <dbReference type="NCBI Taxonomy" id="4460"/>
    <lineage>
        <taxon>Eukaryota</taxon>
        <taxon>Viridiplantae</taxon>
        <taxon>Streptophyta</taxon>
        <taxon>Embryophyta</taxon>
        <taxon>Tracheophyta</taxon>
        <taxon>Spermatophyta</taxon>
        <taxon>Magnoliopsida</taxon>
        <taxon>Liliopsida</taxon>
        <taxon>Araceae</taxon>
        <taxon>Aroideae</taxon>
        <taxon>Colocasieae</taxon>
        <taxon>Colocasia</taxon>
    </lineage>
</organism>
<evidence type="ECO:0000256" key="2">
    <source>
        <dbReference type="ARBA" id="ARBA00022472"/>
    </source>
</evidence>
<dbReference type="PROSITE" id="PS01031">
    <property type="entry name" value="SHSP"/>
    <property type="match status" value="1"/>
</dbReference>